<accession>A0A9Q3BR28</accession>
<keyword evidence="3" id="KW-1185">Reference proteome</keyword>
<evidence type="ECO:0000313" key="3">
    <source>
        <dbReference type="Proteomes" id="UP000765509"/>
    </source>
</evidence>
<evidence type="ECO:0000256" key="1">
    <source>
        <dbReference type="SAM" id="MobiDB-lite"/>
    </source>
</evidence>
<gene>
    <name evidence="2" type="ORF">O181_009612</name>
</gene>
<dbReference type="OrthoDB" id="3929326at2759"/>
<dbReference type="Proteomes" id="UP000765509">
    <property type="component" value="Unassembled WGS sequence"/>
</dbReference>
<reference evidence="2" key="1">
    <citation type="submission" date="2021-03" db="EMBL/GenBank/DDBJ databases">
        <title>Draft genome sequence of rust myrtle Austropuccinia psidii MF-1, a brazilian biotype.</title>
        <authorList>
            <person name="Quecine M.C."/>
            <person name="Pachon D.M.R."/>
            <person name="Bonatelli M.L."/>
            <person name="Correr F.H."/>
            <person name="Franceschini L.M."/>
            <person name="Leite T.F."/>
            <person name="Margarido G.R.A."/>
            <person name="Almeida C.A."/>
            <person name="Ferrarezi J.A."/>
            <person name="Labate C.A."/>
        </authorList>
    </citation>
    <scope>NUCLEOTIDE SEQUENCE</scope>
    <source>
        <strain evidence="2">MF-1</strain>
    </source>
</reference>
<organism evidence="2 3">
    <name type="scientific">Austropuccinia psidii MF-1</name>
    <dbReference type="NCBI Taxonomy" id="1389203"/>
    <lineage>
        <taxon>Eukaryota</taxon>
        <taxon>Fungi</taxon>
        <taxon>Dikarya</taxon>
        <taxon>Basidiomycota</taxon>
        <taxon>Pucciniomycotina</taxon>
        <taxon>Pucciniomycetes</taxon>
        <taxon>Pucciniales</taxon>
        <taxon>Sphaerophragmiaceae</taxon>
        <taxon>Austropuccinia</taxon>
    </lineage>
</organism>
<comment type="caution">
    <text evidence="2">The sequence shown here is derived from an EMBL/GenBank/DDBJ whole genome shotgun (WGS) entry which is preliminary data.</text>
</comment>
<sequence length="131" mass="15159">MLEKESHNANRCIQFSFEYAKERWEKSHKPPDFKGEDLVLVSTLKLNNIKGPKELTYSFASTLMIGEINFLNDIQLELTGEVMKKHPKSTVSLIKPYSSSEKELFPLRNKAPLEAHPLEEEEENKIEKVLK</sequence>
<name>A0A9Q3BR28_9BASI</name>
<feature type="region of interest" description="Disordered" evidence="1">
    <location>
        <begin position="112"/>
        <end position="131"/>
    </location>
</feature>
<dbReference type="EMBL" id="AVOT02002304">
    <property type="protein sequence ID" value="MBW0469897.1"/>
    <property type="molecule type" value="Genomic_DNA"/>
</dbReference>
<protein>
    <submittedName>
        <fullName evidence="2">Uncharacterized protein</fullName>
    </submittedName>
</protein>
<dbReference type="AlphaFoldDB" id="A0A9Q3BR28"/>
<evidence type="ECO:0000313" key="2">
    <source>
        <dbReference type="EMBL" id="MBW0469897.1"/>
    </source>
</evidence>
<proteinExistence type="predicted"/>